<gene>
    <name evidence="3" type="ORF">RL72_02729</name>
</gene>
<accession>A0A0F0KIW4</accession>
<dbReference type="RefSeq" id="WP_045251395.1">
    <property type="nucleotide sequence ID" value="NZ_CP099706.1"/>
</dbReference>
<feature type="transmembrane region" description="Helical" evidence="2">
    <location>
        <begin position="40"/>
        <end position="61"/>
    </location>
</feature>
<proteinExistence type="predicted"/>
<feature type="region of interest" description="Disordered" evidence="1">
    <location>
        <begin position="1"/>
        <end position="25"/>
    </location>
</feature>
<dbReference type="OrthoDB" id="4801970at2"/>
<dbReference type="Proteomes" id="UP000033448">
    <property type="component" value="Unassembled WGS sequence"/>
</dbReference>
<protein>
    <recommendedName>
        <fullName evidence="5">DUF4245 domain-containing protein</fullName>
    </recommendedName>
</protein>
<dbReference type="EMBL" id="JYIT01000082">
    <property type="protein sequence ID" value="KJL20803.1"/>
    <property type="molecule type" value="Genomic_DNA"/>
</dbReference>
<organism evidence="3 4">
    <name type="scientific">Microbacterium azadirachtae</name>
    <dbReference type="NCBI Taxonomy" id="582680"/>
    <lineage>
        <taxon>Bacteria</taxon>
        <taxon>Bacillati</taxon>
        <taxon>Actinomycetota</taxon>
        <taxon>Actinomycetes</taxon>
        <taxon>Micrococcales</taxon>
        <taxon>Microbacteriaceae</taxon>
        <taxon>Microbacterium</taxon>
    </lineage>
</organism>
<evidence type="ECO:0008006" key="5">
    <source>
        <dbReference type="Google" id="ProtNLM"/>
    </source>
</evidence>
<sequence>MSRAPKQPPVVAELGRPETAQETADRKAASSAAYRSSQTFRGLIAALIATVGVVLLIVLIVPRGDFTGASKVDLPAAAKNAQSAMDRPVLLPTPPNNWRVNKAVLTDGKPVVWDITVAPQADDARGYAHIAQAFDADASWALTPLRGTTSKNTVKIGGRTWDEYVIARPDASANINYALGTQVGKDYVLVYGALGKAGTAELVAKISPQIDELEGGR</sequence>
<dbReference type="InterPro" id="IPR025339">
    <property type="entry name" value="DUF4245"/>
</dbReference>
<name>A0A0F0KIW4_9MICO</name>
<evidence type="ECO:0000313" key="3">
    <source>
        <dbReference type="EMBL" id="KJL20803.1"/>
    </source>
</evidence>
<dbReference type="AlphaFoldDB" id="A0A0F0KIW4"/>
<evidence type="ECO:0000256" key="2">
    <source>
        <dbReference type="SAM" id="Phobius"/>
    </source>
</evidence>
<keyword evidence="2" id="KW-0812">Transmembrane</keyword>
<dbReference type="Pfam" id="PF14030">
    <property type="entry name" value="DUF4245"/>
    <property type="match status" value="1"/>
</dbReference>
<keyword evidence="2" id="KW-0472">Membrane</keyword>
<evidence type="ECO:0000256" key="1">
    <source>
        <dbReference type="SAM" id="MobiDB-lite"/>
    </source>
</evidence>
<evidence type="ECO:0000313" key="4">
    <source>
        <dbReference type="Proteomes" id="UP000033448"/>
    </source>
</evidence>
<keyword evidence="4" id="KW-1185">Reference proteome</keyword>
<dbReference type="PATRIC" id="fig|582680.7.peg.2786"/>
<comment type="caution">
    <text evidence="3">The sequence shown here is derived from an EMBL/GenBank/DDBJ whole genome shotgun (WGS) entry which is preliminary data.</text>
</comment>
<keyword evidence="2" id="KW-1133">Transmembrane helix</keyword>
<reference evidence="3 4" key="1">
    <citation type="submission" date="2015-02" db="EMBL/GenBank/DDBJ databases">
        <title>Draft genome sequences of ten Microbacterium spp. with emphasis on heavy metal contaminated environments.</title>
        <authorList>
            <person name="Corretto E."/>
        </authorList>
    </citation>
    <scope>NUCLEOTIDE SEQUENCE [LARGE SCALE GENOMIC DNA]</scope>
    <source>
        <strain evidence="3 4">DSM 23848</strain>
    </source>
</reference>